<dbReference type="EMBL" id="QKYT01000784">
    <property type="protein sequence ID" value="RIA81514.1"/>
    <property type="molecule type" value="Genomic_DNA"/>
</dbReference>
<gene>
    <name evidence="1" type="ORF">C1645_836874</name>
</gene>
<accession>A0A397SGE6</accession>
<evidence type="ECO:0000313" key="2">
    <source>
        <dbReference type="Proteomes" id="UP000265703"/>
    </source>
</evidence>
<dbReference type="Proteomes" id="UP000265703">
    <property type="component" value="Unassembled WGS sequence"/>
</dbReference>
<reference evidence="1 2" key="1">
    <citation type="submission" date="2018-06" db="EMBL/GenBank/DDBJ databases">
        <title>Comparative genomics reveals the genomic features of Rhizophagus irregularis, R. cerebriforme, R. diaphanum and Gigaspora rosea, and their symbiotic lifestyle signature.</title>
        <authorList>
            <person name="Morin E."/>
            <person name="San Clemente H."/>
            <person name="Chen E.C.H."/>
            <person name="De La Providencia I."/>
            <person name="Hainaut M."/>
            <person name="Kuo A."/>
            <person name="Kohler A."/>
            <person name="Murat C."/>
            <person name="Tang N."/>
            <person name="Roy S."/>
            <person name="Loubradou J."/>
            <person name="Henrissat B."/>
            <person name="Grigoriev I.V."/>
            <person name="Corradi N."/>
            <person name="Roux C."/>
            <person name="Martin F.M."/>
        </authorList>
    </citation>
    <scope>NUCLEOTIDE SEQUENCE [LARGE SCALE GENOMIC DNA]</scope>
    <source>
        <strain evidence="1 2">DAOM 227022</strain>
    </source>
</reference>
<sequence length="53" mass="6340">MFSWKCYKDDYLNHHSKSSECKAKAGQRIIYNFYKPIQVENAKSLKKNLIRCI</sequence>
<comment type="caution">
    <text evidence="1">The sequence shown here is derived from an EMBL/GenBank/DDBJ whole genome shotgun (WGS) entry which is preliminary data.</text>
</comment>
<name>A0A397SGE6_9GLOM</name>
<keyword evidence="2" id="KW-1185">Reference proteome</keyword>
<protein>
    <submittedName>
        <fullName evidence="1">Uncharacterized protein</fullName>
    </submittedName>
</protein>
<evidence type="ECO:0000313" key="1">
    <source>
        <dbReference type="EMBL" id="RIA81514.1"/>
    </source>
</evidence>
<proteinExistence type="predicted"/>
<organism evidence="1 2">
    <name type="scientific">Glomus cerebriforme</name>
    <dbReference type="NCBI Taxonomy" id="658196"/>
    <lineage>
        <taxon>Eukaryota</taxon>
        <taxon>Fungi</taxon>
        <taxon>Fungi incertae sedis</taxon>
        <taxon>Mucoromycota</taxon>
        <taxon>Glomeromycotina</taxon>
        <taxon>Glomeromycetes</taxon>
        <taxon>Glomerales</taxon>
        <taxon>Glomeraceae</taxon>
        <taxon>Glomus</taxon>
    </lineage>
</organism>
<dbReference type="AlphaFoldDB" id="A0A397SGE6"/>